<sequence length="181" mass="20342">MASNHQTGVLEDNMAMWERGGKKGLTLNTRAINIIWGGDGSNGKYWKRNIDDSSEFVELLGVYWLEVTGKVPLHLLSPSTKYCLFFNLKLISTASGWDTYPVILKLHLLGNRIASKEVKLSEHMDKGWVDVPDGGLEFLVPQDTSGKLTFALYEIECEEWKKGLIIREVKLVPDTTSNITV</sequence>
<organism evidence="1 2">
    <name type="scientific">Elaeis guineensis var. tenera</name>
    <name type="common">Oil palm</name>
    <dbReference type="NCBI Taxonomy" id="51953"/>
    <lineage>
        <taxon>Eukaryota</taxon>
        <taxon>Viridiplantae</taxon>
        <taxon>Streptophyta</taxon>
        <taxon>Embryophyta</taxon>
        <taxon>Tracheophyta</taxon>
        <taxon>Spermatophyta</taxon>
        <taxon>Magnoliopsida</taxon>
        <taxon>Liliopsida</taxon>
        <taxon>Arecaceae</taxon>
        <taxon>Arecoideae</taxon>
        <taxon>Cocoseae</taxon>
        <taxon>Elaeidinae</taxon>
        <taxon>Elaeis</taxon>
    </lineage>
</organism>
<proteinExistence type="predicted"/>
<dbReference type="InParanoid" id="A0A6I9SEE6"/>
<dbReference type="GO" id="GO:0030246">
    <property type="term" value="F:carbohydrate binding"/>
    <property type="evidence" value="ECO:0007669"/>
    <property type="project" value="InterPro"/>
</dbReference>
<evidence type="ECO:0000313" key="2">
    <source>
        <dbReference type="RefSeq" id="XP_010941630.2"/>
    </source>
</evidence>
<dbReference type="InterPro" id="IPR052147">
    <property type="entry name" value="PP2-like/Lectin"/>
</dbReference>
<name>A0A6I9SEE6_ELAGV</name>
<dbReference type="Proteomes" id="UP000504607">
    <property type="component" value="Unplaced"/>
</dbReference>
<dbReference type="PANTHER" id="PTHR48478:SF1">
    <property type="entry name" value="LECTIN-LIKE"/>
    <property type="match status" value="1"/>
</dbReference>
<evidence type="ECO:0000313" key="1">
    <source>
        <dbReference type="Proteomes" id="UP000504607"/>
    </source>
</evidence>
<dbReference type="RefSeq" id="XP_010941630.2">
    <property type="nucleotide sequence ID" value="XM_010943328.3"/>
</dbReference>
<dbReference type="InterPro" id="IPR025886">
    <property type="entry name" value="PP2-like"/>
</dbReference>
<dbReference type="PANTHER" id="PTHR48478">
    <property type="entry name" value="LECTIN-LIKE"/>
    <property type="match status" value="1"/>
</dbReference>
<dbReference type="AlphaFoldDB" id="A0A6I9SEE6"/>
<protein>
    <submittedName>
        <fullName evidence="2">Uncharacterized protein PHLOEM PROTEIN 2-LIKE A4-like</fullName>
    </submittedName>
</protein>
<dbReference type="Pfam" id="PF14299">
    <property type="entry name" value="PP2"/>
    <property type="match status" value="1"/>
</dbReference>
<accession>A0A6I9SEE6</accession>
<keyword evidence="1" id="KW-1185">Reference proteome</keyword>
<dbReference type="KEGG" id="egu:105059856"/>
<dbReference type="GeneID" id="105059856"/>
<gene>
    <name evidence="2" type="primary">LOC105059856</name>
</gene>
<reference evidence="2" key="1">
    <citation type="submission" date="2025-08" db="UniProtKB">
        <authorList>
            <consortium name="RefSeq"/>
        </authorList>
    </citation>
    <scope>IDENTIFICATION</scope>
</reference>
<dbReference type="OrthoDB" id="533833at2759"/>